<evidence type="ECO:0000313" key="1">
    <source>
        <dbReference type="EMBL" id="GFC97323.1"/>
    </source>
</evidence>
<name>A0A699SK48_TANCI</name>
<accession>A0A699SK48</accession>
<protein>
    <recommendedName>
        <fullName evidence="2">Reverse transcriptase domain-containing protein</fullName>
    </recommendedName>
</protein>
<dbReference type="EMBL" id="BKCJ011165367">
    <property type="protein sequence ID" value="GFC97323.1"/>
    <property type="molecule type" value="Genomic_DNA"/>
</dbReference>
<evidence type="ECO:0008006" key="2">
    <source>
        <dbReference type="Google" id="ProtNLM"/>
    </source>
</evidence>
<sequence>MFPEELDEIERYVGGLLEMIRGNVMSYEPKSMQKAIESTNEQMDQRLLGIANRQADNKKSLTILRGTNKTNNHSEGTTMLHRPMLQGLEKNHTEESNLSELLTTTTITTTTREPQRQINEFLLALSVELRVITREIARGWETKIRGIKTRLGMEMLWQEHMDWVLQEETQMPPS</sequence>
<reference evidence="1" key="1">
    <citation type="journal article" date="2019" name="Sci. Rep.">
        <title>Draft genome of Tanacetum cinerariifolium, the natural source of mosquito coil.</title>
        <authorList>
            <person name="Yamashiro T."/>
            <person name="Shiraishi A."/>
            <person name="Satake H."/>
            <person name="Nakayama K."/>
        </authorList>
    </citation>
    <scope>NUCLEOTIDE SEQUENCE</scope>
</reference>
<dbReference type="AlphaFoldDB" id="A0A699SK48"/>
<comment type="caution">
    <text evidence="1">The sequence shown here is derived from an EMBL/GenBank/DDBJ whole genome shotgun (WGS) entry which is preliminary data.</text>
</comment>
<proteinExistence type="predicted"/>
<gene>
    <name evidence="1" type="ORF">Tci_869293</name>
</gene>
<organism evidence="1">
    <name type="scientific">Tanacetum cinerariifolium</name>
    <name type="common">Dalmatian daisy</name>
    <name type="synonym">Chrysanthemum cinerariifolium</name>
    <dbReference type="NCBI Taxonomy" id="118510"/>
    <lineage>
        <taxon>Eukaryota</taxon>
        <taxon>Viridiplantae</taxon>
        <taxon>Streptophyta</taxon>
        <taxon>Embryophyta</taxon>
        <taxon>Tracheophyta</taxon>
        <taxon>Spermatophyta</taxon>
        <taxon>Magnoliopsida</taxon>
        <taxon>eudicotyledons</taxon>
        <taxon>Gunneridae</taxon>
        <taxon>Pentapetalae</taxon>
        <taxon>asterids</taxon>
        <taxon>campanulids</taxon>
        <taxon>Asterales</taxon>
        <taxon>Asteraceae</taxon>
        <taxon>Asteroideae</taxon>
        <taxon>Anthemideae</taxon>
        <taxon>Anthemidinae</taxon>
        <taxon>Tanacetum</taxon>
    </lineage>
</organism>